<dbReference type="Proteomes" id="UP000509383">
    <property type="component" value="Chromosome"/>
</dbReference>
<organism evidence="2 4">
    <name type="scientific">Pseudomonas tohonis</name>
    <dbReference type="NCBI Taxonomy" id="2725477"/>
    <lineage>
        <taxon>Bacteria</taxon>
        <taxon>Pseudomonadati</taxon>
        <taxon>Pseudomonadota</taxon>
        <taxon>Gammaproteobacteria</taxon>
        <taxon>Pseudomonadales</taxon>
        <taxon>Pseudomonadaceae</taxon>
        <taxon>Pseudomonas</taxon>
    </lineage>
</organism>
<keyword evidence="5" id="KW-1185">Reference proteome</keyword>
<name>A0A6J4ECE1_9PSED</name>
<dbReference type="RefSeq" id="WP_228723507.1">
    <property type="nucleotide sequence ID" value="NZ_AP023189.1"/>
</dbReference>
<dbReference type="EMBL" id="AP023189">
    <property type="protein sequence ID" value="BCG27412.1"/>
    <property type="molecule type" value="Genomic_DNA"/>
</dbReference>
<feature type="chain" id="PRO_5026938513" description="PEGA domain-containing protein" evidence="1">
    <location>
        <begin position="26"/>
        <end position="167"/>
    </location>
</feature>
<protein>
    <recommendedName>
        <fullName evidence="6">PEGA domain-containing protein</fullName>
    </recommendedName>
</protein>
<dbReference type="AlphaFoldDB" id="A0A6J4ECE1"/>
<keyword evidence="1" id="KW-0732">Signal</keyword>
<evidence type="ECO:0008006" key="6">
    <source>
        <dbReference type="Google" id="ProtNLM"/>
    </source>
</evidence>
<proteinExistence type="predicted"/>
<reference evidence="2 4" key="1">
    <citation type="submission" date="2020-05" db="EMBL/GenBank/DDBJ databases">
        <title>Characterization of novel class B3 metallo-beta-lactamase from novel Pseudomonas species.</title>
        <authorList>
            <person name="Yamada K."/>
            <person name="Aoki K."/>
            <person name="Ishii Y."/>
        </authorList>
    </citation>
    <scope>NUCLEOTIDE SEQUENCE [LARGE SCALE GENOMIC DNA]</scope>
    <source>
        <strain evidence="2 4">TUM18999</strain>
        <strain evidence="3 5">TUM20286</strain>
    </source>
</reference>
<dbReference type="EMBL" id="BQKM01000005">
    <property type="protein sequence ID" value="GJN52917.1"/>
    <property type="molecule type" value="Genomic_DNA"/>
</dbReference>
<feature type="signal peptide" evidence="1">
    <location>
        <begin position="1"/>
        <end position="25"/>
    </location>
</feature>
<sequence>MRNFQRNLFLSFALSTTLLSGCASIVSDSAYPVSVSSTPVGANFEIKDSTGTIIHSGTTPGTVTLKSGRGYFKKANYTIAFKKEGFADQEIKLNSSLNGWYWGNLLFGGLIGMLIVDPLTGAMYKLPENTAADLGNQLVGQAGGKDLTLLTIDQIPEDRRAELIKVN</sequence>
<dbReference type="PROSITE" id="PS51257">
    <property type="entry name" value="PROKAR_LIPOPROTEIN"/>
    <property type="match status" value="1"/>
</dbReference>
<evidence type="ECO:0000313" key="5">
    <source>
        <dbReference type="Proteomes" id="UP001054892"/>
    </source>
</evidence>
<evidence type="ECO:0000313" key="2">
    <source>
        <dbReference type="EMBL" id="BCG27412.1"/>
    </source>
</evidence>
<evidence type="ECO:0000313" key="3">
    <source>
        <dbReference type="EMBL" id="GJN52917.1"/>
    </source>
</evidence>
<evidence type="ECO:0000313" key="4">
    <source>
        <dbReference type="Proteomes" id="UP000509383"/>
    </source>
</evidence>
<dbReference type="Proteomes" id="UP001054892">
    <property type="component" value="Unassembled WGS sequence"/>
</dbReference>
<evidence type="ECO:0000256" key="1">
    <source>
        <dbReference type="SAM" id="SignalP"/>
    </source>
</evidence>
<dbReference type="KEGG" id="ptw:TUM18999_56030"/>
<accession>A0A6J4ECE1</accession>
<gene>
    <name evidence="2" type="ORF">TUM18999_56030</name>
    <name evidence="3" type="ORF">TUM20286_26690</name>
</gene>